<feature type="transmembrane region" description="Helical" evidence="2">
    <location>
        <begin position="6"/>
        <end position="24"/>
    </location>
</feature>
<feature type="region of interest" description="Disordered" evidence="1">
    <location>
        <begin position="33"/>
        <end position="52"/>
    </location>
</feature>
<accession>A0A2T6BCE0</accession>
<name>A0A2T6BCE0_9BACL</name>
<dbReference type="AlphaFoldDB" id="A0A2T6BCE0"/>
<gene>
    <name evidence="3" type="ORF">C8P63_12636</name>
</gene>
<keyword evidence="2" id="KW-0812">Transmembrane</keyword>
<keyword evidence="4" id="KW-1185">Reference proteome</keyword>
<protein>
    <submittedName>
        <fullName evidence="3">Uncharacterized protein</fullName>
    </submittedName>
</protein>
<dbReference type="Proteomes" id="UP000244240">
    <property type="component" value="Unassembled WGS sequence"/>
</dbReference>
<proteinExistence type="predicted"/>
<comment type="caution">
    <text evidence="3">The sequence shown here is derived from an EMBL/GenBank/DDBJ whole genome shotgun (WGS) entry which is preliminary data.</text>
</comment>
<evidence type="ECO:0000256" key="1">
    <source>
        <dbReference type="SAM" id="MobiDB-lite"/>
    </source>
</evidence>
<keyword evidence="2" id="KW-1133">Transmembrane helix</keyword>
<organism evidence="3 4">
    <name type="scientific">Melghirimyces profundicolus</name>
    <dbReference type="NCBI Taxonomy" id="1242148"/>
    <lineage>
        <taxon>Bacteria</taxon>
        <taxon>Bacillati</taxon>
        <taxon>Bacillota</taxon>
        <taxon>Bacilli</taxon>
        <taxon>Bacillales</taxon>
        <taxon>Thermoactinomycetaceae</taxon>
        <taxon>Melghirimyces</taxon>
    </lineage>
</organism>
<evidence type="ECO:0000313" key="4">
    <source>
        <dbReference type="Proteomes" id="UP000244240"/>
    </source>
</evidence>
<sequence>MTILDLGVLAFVAGTLIFTGIWYVKEQVELPKHRPDQEPDQQPKGEPACAVK</sequence>
<feature type="compositionally biased region" description="Basic and acidic residues" evidence="1">
    <location>
        <begin position="33"/>
        <end position="43"/>
    </location>
</feature>
<evidence type="ECO:0000256" key="2">
    <source>
        <dbReference type="SAM" id="Phobius"/>
    </source>
</evidence>
<dbReference type="EMBL" id="QBKR01000026">
    <property type="protein sequence ID" value="PTX53748.1"/>
    <property type="molecule type" value="Genomic_DNA"/>
</dbReference>
<keyword evidence="2" id="KW-0472">Membrane</keyword>
<evidence type="ECO:0000313" key="3">
    <source>
        <dbReference type="EMBL" id="PTX53748.1"/>
    </source>
</evidence>
<dbReference type="RefSeq" id="WP_170109706.1">
    <property type="nucleotide sequence ID" value="NZ_QBKR01000026.1"/>
</dbReference>
<reference evidence="3 4" key="1">
    <citation type="submission" date="2018-04" db="EMBL/GenBank/DDBJ databases">
        <title>Genomic Encyclopedia of Archaeal and Bacterial Type Strains, Phase II (KMG-II): from individual species to whole genera.</title>
        <authorList>
            <person name="Goeker M."/>
        </authorList>
    </citation>
    <scope>NUCLEOTIDE SEQUENCE [LARGE SCALE GENOMIC DNA]</scope>
    <source>
        <strain evidence="3 4">DSM 45787</strain>
    </source>
</reference>